<dbReference type="OrthoDB" id="446290at2759"/>
<dbReference type="InterPro" id="IPR029214">
    <property type="entry name" value="CFAP144"/>
</dbReference>
<keyword evidence="4" id="KW-0206">Cytoskeleton</keyword>
<keyword evidence="5" id="KW-0966">Cell projection</keyword>
<evidence type="ECO:0000256" key="4">
    <source>
        <dbReference type="ARBA" id="ARBA00023212"/>
    </source>
</evidence>
<feature type="region of interest" description="Disordered" evidence="7">
    <location>
        <begin position="150"/>
        <end position="173"/>
    </location>
</feature>
<protein>
    <submittedName>
        <fullName evidence="8">Uncharacterized protein</fullName>
    </submittedName>
</protein>
<evidence type="ECO:0000256" key="2">
    <source>
        <dbReference type="ARBA" id="ARBA00004245"/>
    </source>
</evidence>
<evidence type="ECO:0000256" key="1">
    <source>
        <dbReference type="ARBA" id="ARBA00004138"/>
    </source>
</evidence>
<name>A0A507FBL7_9FUNG</name>
<organism evidence="8 9">
    <name type="scientific">Chytriomyces confervae</name>
    <dbReference type="NCBI Taxonomy" id="246404"/>
    <lineage>
        <taxon>Eukaryota</taxon>
        <taxon>Fungi</taxon>
        <taxon>Fungi incertae sedis</taxon>
        <taxon>Chytridiomycota</taxon>
        <taxon>Chytridiomycota incertae sedis</taxon>
        <taxon>Chytridiomycetes</taxon>
        <taxon>Chytridiales</taxon>
        <taxon>Chytriomycetaceae</taxon>
        <taxon>Chytriomyces</taxon>
    </lineage>
</organism>
<keyword evidence="3" id="KW-0963">Cytoplasm</keyword>
<gene>
    <name evidence="8" type="ORF">CcCBS67573_g04986</name>
</gene>
<comment type="subcellular location">
    <subcellularLocation>
        <location evidence="1">Cell projection</location>
        <location evidence="1">Cilium</location>
    </subcellularLocation>
    <subcellularLocation>
        <location evidence="2">Cytoplasm</location>
        <location evidence="2">Cytoskeleton</location>
    </subcellularLocation>
</comment>
<evidence type="ECO:0000256" key="7">
    <source>
        <dbReference type="SAM" id="MobiDB-lite"/>
    </source>
</evidence>
<dbReference type="AlphaFoldDB" id="A0A507FBL7"/>
<dbReference type="Proteomes" id="UP000320333">
    <property type="component" value="Unassembled WGS sequence"/>
</dbReference>
<evidence type="ECO:0000256" key="6">
    <source>
        <dbReference type="ARBA" id="ARBA00034777"/>
    </source>
</evidence>
<evidence type="ECO:0000256" key="3">
    <source>
        <dbReference type="ARBA" id="ARBA00022490"/>
    </source>
</evidence>
<dbReference type="GO" id="GO:0005856">
    <property type="term" value="C:cytoskeleton"/>
    <property type="evidence" value="ECO:0007669"/>
    <property type="project" value="UniProtKB-SubCell"/>
</dbReference>
<comment type="similarity">
    <text evidence="6">Belongs to the CFAP144 family.</text>
</comment>
<dbReference type="GO" id="GO:0005929">
    <property type="term" value="C:cilium"/>
    <property type="evidence" value="ECO:0007669"/>
    <property type="project" value="UniProtKB-SubCell"/>
</dbReference>
<sequence length="173" mass="19226">MGKDKAPKSSATASGRSTGFTSFQDAIMVETIRKENRFHKTHETYVPPPNMKKGWVLTEKPNNVDVRIVTSETAITELEKELGTSGAFPRMPKEHEKLVFRDPLDPACGRDKQVTMSEEIGWYAAPLMRDECPLFKHPRVVTTITLLYGPRGSSLPQPPATSSAKKLDKKAGK</sequence>
<accession>A0A507FBL7</accession>
<keyword evidence="9" id="KW-1185">Reference proteome</keyword>
<proteinExistence type="inferred from homology"/>
<evidence type="ECO:0000313" key="9">
    <source>
        <dbReference type="Proteomes" id="UP000320333"/>
    </source>
</evidence>
<comment type="caution">
    <text evidence="8">The sequence shown here is derived from an EMBL/GenBank/DDBJ whole genome shotgun (WGS) entry which is preliminary data.</text>
</comment>
<dbReference type="EMBL" id="QEAP01000167">
    <property type="protein sequence ID" value="TPX73731.1"/>
    <property type="molecule type" value="Genomic_DNA"/>
</dbReference>
<evidence type="ECO:0000313" key="8">
    <source>
        <dbReference type="EMBL" id="TPX73731.1"/>
    </source>
</evidence>
<reference evidence="8 9" key="1">
    <citation type="journal article" date="2019" name="Sci. Rep.">
        <title>Comparative genomics of chytrid fungi reveal insights into the obligate biotrophic and pathogenic lifestyle of Synchytrium endobioticum.</title>
        <authorList>
            <person name="van de Vossenberg B.T.L.H."/>
            <person name="Warris S."/>
            <person name="Nguyen H.D.T."/>
            <person name="van Gent-Pelzer M.P.E."/>
            <person name="Joly D.L."/>
            <person name="van de Geest H.C."/>
            <person name="Bonants P.J.M."/>
            <person name="Smith D.S."/>
            <person name="Levesque C.A."/>
            <person name="van der Lee T.A.J."/>
        </authorList>
    </citation>
    <scope>NUCLEOTIDE SEQUENCE [LARGE SCALE GENOMIC DNA]</scope>
    <source>
        <strain evidence="8 9">CBS 675.73</strain>
    </source>
</reference>
<evidence type="ECO:0000256" key="5">
    <source>
        <dbReference type="ARBA" id="ARBA00023273"/>
    </source>
</evidence>
<dbReference type="Pfam" id="PF14886">
    <property type="entry name" value="FAM183"/>
    <property type="match status" value="1"/>
</dbReference>